<dbReference type="Proteomes" id="UP000078546">
    <property type="component" value="Unassembled WGS sequence"/>
</dbReference>
<feature type="region of interest" description="Disordered" evidence="2">
    <location>
        <begin position="204"/>
        <end position="280"/>
    </location>
</feature>
<gene>
    <name evidence="4" type="ORF">POVCU1_077860</name>
</gene>
<organism evidence="4 5">
    <name type="scientific">Plasmodium ovale curtisi</name>
    <dbReference type="NCBI Taxonomy" id="864141"/>
    <lineage>
        <taxon>Eukaryota</taxon>
        <taxon>Sar</taxon>
        <taxon>Alveolata</taxon>
        <taxon>Apicomplexa</taxon>
        <taxon>Aconoidasida</taxon>
        <taxon>Haemosporida</taxon>
        <taxon>Plasmodiidae</taxon>
        <taxon>Plasmodium</taxon>
        <taxon>Plasmodium (Plasmodium)</taxon>
    </lineage>
</organism>
<keyword evidence="3" id="KW-0812">Transmembrane</keyword>
<feature type="coiled-coil region" evidence="1">
    <location>
        <begin position="665"/>
        <end position="692"/>
    </location>
</feature>
<feature type="compositionally biased region" description="Polar residues" evidence="2">
    <location>
        <begin position="241"/>
        <end position="256"/>
    </location>
</feature>
<sequence>MERGNYDCKEIIKASKKYTVNVYLPYKTPILQGAIRIITEFKKKKEDGVDYKKLCKELSKYVNVQKGCINSNLKSSDGTTFKKQWKNIIESLNTTFTTQNIVKLCYWEGDKEKKNKERILDLNDKFRKFCIEKKPYEVKSSNMNSEECIKYIQWIEAKKKEFQSLDPRYTTIEQYQEYFNIRSNCNYQWLANDKPDMICTRTTRTKPSERNSKGTTLGDTTHKPSSDVTHIKVADDHKDTTLASKPPSTENMHNPSTKPPGTGHEQITNKGLPNAGGNINNEPSITKIDISGTPIIIDTPVYQPKYDYKDPKFSNFLESFRTILDGQRIPHYDRHSVNIDPKMILRAYSSKMQGQPVKSTITNSYNSIPRSVLPSKKLLRILSKQQYPASIPRTQSFPASFPPAQPLPSTAANSQPYVTTIPSMMVKRVPKNKSVQTQVSLFHPKINNAVKEEPVIPDPSLFRSPFMIYTLVFLTLFTIITTLFLLSKYTPFGLLFSKKKKKKRLKRQLKIKKIPEESPHFNKINNYLASNIPYENKADTDEKIYNKIKIQKFIIKKNISLKKRKKNKQKTLIDIHMELLNEFKSDEWEMNKNDFLEICLEEFIRAQNEIYANLERNQLIKKNISIQNTKEEKSVLWDKWAERYRPIWENFKSENIFKVLQNKWKEEEKAYLEKVEAENNILNENKKISLIEVRKVIWKMWIAKQAKLIEQYKEEFWIRSLVEELDRVSDEYKNVKDRDDIFLIHIEDVEHKENKGEMHTQDNETFLMKSLIQVLMMIIEECIKQESAGKREVALDTLIGKFNNKKNAKNKLENVENLYSENTNRMKHSKRVEQSKHKNEDNFKEIMEGWTSEYDTYPNYTHDKTKTHKFVL</sequence>
<evidence type="ECO:0000313" key="4">
    <source>
        <dbReference type="EMBL" id="SBT02519.1"/>
    </source>
</evidence>
<dbReference type="AlphaFoldDB" id="A0A1A8XF60"/>
<evidence type="ECO:0000256" key="1">
    <source>
        <dbReference type="SAM" id="Coils"/>
    </source>
</evidence>
<protein>
    <submittedName>
        <fullName evidence="4">STP1 protein</fullName>
    </submittedName>
</protein>
<feature type="transmembrane region" description="Helical" evidence="3">
    <location>
        <begin position="466"/>
        <end position="496"/>
    </location>
</feature>
<dbReference type="EMBL" id="FLQV01003484">
    <property type="protein sequence ID" value="SBT02519.1"/>
    <property type="molecule type" value="Genomic_DNA"/>
</dbReference>
<evidence type="ECO:0000256" key="3">
    <source>
        <dbReference type="SAM" id="Phobius"/>
    </source>
</evidence>
<evidence type="ECO:0000256" key="2">
    <source>
        <dbReference type="SAM" id="MobiDB-lite"/>
    </source>
</evidence>
<feature type="compositionally biased region" description="Basic and acidic residues" evidence="2">
    <location>
        <begin position="220"/>
        <end position="240"/>
    </location>
</feature>
<accession>A0A1A8XF60</accession>
<feature type="compositionally biased region" description="Polar residues" evidence="2">
    <location>
        <begin position="265"/>
        <end position="280"/>
    </location>
</feature>
<proteinExistence type="predicted"/>
<evidence type="ECO:0000313" key="5">
    <source>
        <dbReference type="Proteomes" id="UP000078546"/>
    </source>
</evidence>
<keyword evidence="1" id="KW-0175">Coiled coil</keyword>
<keyword evidence="3" id="KW-1133">Transmembrane helix</keyword>
<name>A0A1A8XF60_PLAOA</name>
<keyword evidence="3" id="KW-0472">Membrane</keyword>
<reference evidence="5" key="1">
    <citation type="submission" date="2016-05" db="EMBL/GenBank/DDBJ databases">
        <authorList>
            <person name="Naeem Raeece"/>
        </authorList>
    </citation>
    <scope>NUCLEOTIDE SEQUENCE [LARGE SCALE GENOMIC DNA]</scope>
</reference>